<evidence type="ECO:0000256" key="1">
    <source>
        <dbReference type="SAM" id="SignalP"/>
    </source>
</evidence>
<dbReference type="AlphaFoldDB" id="A0A418W0V9"/>
<keyword evidence="3" id="KW-1185">Reference proteome</keyword>
<dbReference type="GO" id="GO:0020037">
    <property type="term" value="F:heme binding"/>
    <property type="evidence" value="ECO:0007669"/>
    <property type="project" value="InterPro"/>
</dbReference>
<dbReference type="Proteomes" id="UP000283458">
    <property type="component" value="Unassembled WGS sequence"/>
</dbReference>
<accession>A0A418W0V9</accession>
<sequence length="450" mass="46808">MVALAALGAGVALPAQAQITPVDIPASFGVGDQGTTIQGWIANNQQSQIRGHGWAVWAGLNAPSGQSHNGAVLPVWETWLGTDEVFAVPTKSLLTADKKAVTAPARHFVKPHQFGHLAQLAGKAAASKGDALQVVSFNKFSPSAASFIAAPQTIAGLSGSYSINTKASLATLNSAWAATVPTTNRAINDFPVDALELKPVFGVVAQKGYTPLPLWQGPSQATNATNPTPNTWKTCVAVDPAGTGGTIPISQSKLSKADVAALNAAAKSAGLACTVGYYAPVGALYNFTLSADEAAAMKSAQGVTASAGDYAVLFAMHVNSKEVPFWTWQTYYWQPGPDTPNKFPGSKADAPASLPAPFNNYAMCTSYSQTIPVNSTKMAVCFNPYLETDPGIPAGITSNCVSCHGLAGVGTGPTYPANYSKPINFFGDTKYFTKNSTRTDFSWAVASPPN</sequence>
<proteinExistence type="predicted"/>
<dbReference type="GO" id="GO:0009055">
    <property type="term" value="F:electron transfer activity"/>
    <property type="evidence" value="ECO:0007669"/>
    <property type="project" value="InterPro"/>
</dbReference>
<evidence type="ECO:0000313" key="2">
    <source>
        <dbReference type="EMBL" id="RJF83650.1"/>
    </source>
</evidence>
<dbReference type="EMBL" id="QYUL01000001">
    <property type="protein sequence ID" value="RJF83650.1"/>
    <property type="molecule type" value="Genomic_DNA"/>
</dbReference>
<evidence type="ECO:0000313" key="3">
    <source>
        <dbReference type="Proteomes" id="UP000283458"/>
    </source>
</evidence>
<comment type="caution">
    <text evidence="2">The sequence shown here is derived from an EMBL/GenBank/DDBJ whole genome shotgun (WGS) entry which is preliminary data.</text>
</comment>
<feature type="signal peptide" evidence="1">
    <location>
        <begin position="1"/>
        <end position="17"/>
    </location>
</feature>
<name>A0A418W0V9_9PROT</name>
<evidence type="ECO:0008006" key="4">
    <source>
        <dbReference type="Google" id="ProtNLM"/>
    </source>
</evidence>
<dbReference type="InterPro" id="IPR036909">
    <property type="entry name" value="Cyt_c-like_dom_sf"/>
</dbReference>
<protein>
    <recommendedName>
        <fullName evidence="4">Cytochrome c domain-containing protein</fullName>
    </recommendedName>
</protein>
<reference evidence="2 3" key="1">
    <citation type="submission" date="2018-09" db="EMBL/GenBank/DDBJ databases">
        <authorList>
            <person name="Zhu H."/>
        </authorList>
    </citation>
    <scope>NUCLEOTIDE SEQUENCE [LARGE SCALE GENOMIC DNA]</scope>
    <source>
        <strain evidence="2 3">K2W22B-5</strain>
    </source>
</reference>
<keyword evidence="1" id="KW-0732">Signal</keyword>
<organism evidence="2 3">
    <name type="scientific">Azospirillum cavernae</name>
    <dbReference type="NCBI Taxonomy" id="2320860"/>
    <lineage>
        <taxon>Bacteria</taxon>
        <taxon>Pseudomonadati</taxon>
        <taxon>Pseudomonadota</taxon>
        <taxon>Alphaproteobacteria</taxon>
        <taxon>Rhodospirillales</taxon>
        <taxon>Azospirillaceae</taxon>
        <taxon>Azospirillum</taxon>
    </lineage>
</organism>
<feature type="chain" id="PRO_5019446213" description="Cytochrome c domain-containing protein" evidence="1">
    <location>
        <begin position="18"/>
        <end position="450"/>
    </location>
</feature>
<gene>
    <name evidence="2" type="ORF">D3877_03105</name>
</gene>
<dbReference type="SUPFAM" id="SSF46626">
    <property type="entry name" value="Cytochrome c"/>
    <property type="match status" value="1"/>
</dbReference>